<dbReference type="Proteomes" id="UP000283426">
    <property type="component" value="Unassembled WGS sequence"/>
</dbReference>
<feature type="domain" description="SusD-like N-terminal" evidence="1">
    <location>
        <begin position="25"/>
        <end position="171"/>
    </location>
</feature>
<evidence type="ECO:0000313" key="2">
    <source>
        <dbReference type="EMBL" id="RGV28084.1"/>
    </source>
</evidence>
<dbReference type="InterPro" id="IPR011990">
    <property type="entry name" value="TPR-like_helical_dom_sf"/>
</dbReference>
<dbReference type="SUPFAM" id="SSF48452">
    <property type="entry name" value="TPR-like"/>
    <property type="match status" value="1"/>
</dbReference>
<dbReference type="Pfam" id="PF14322">
    <property type="entry name" value="SusD-like_3"/>
    <property type="match status" value="1"/>
</dbReference>
<sequence>MRKDFCLLAYTVCIGIALVAGGCNDWLDVKPKSQAESEELFSREQGFKDALTACYIKMNSTSLYGMELMVSSIEYMAQFWDFTNNNDRNAKLFKDFDYSSSLVESTFKSIYSNFYNTIVQANSVLENLQLHGEVIENEKLRKMIEAEALGIRAFCHFDILRLFGQLPQNATIHVQLPYAKTVGVETIPYYTFDDYVGLVLDDINKAQNLFKECDPVLDYPFAELNAASGVGLEDSYMGYRRFRFNYWAMEALKARLYLYIGNKEKAYTAAHNVIDAKTNSGQIVIDLVRSKDFYSECILALSNNEIKDNIGGFSSSTSNFMTAANYGKLFSGKVTTDDFRAKDFWAETVSNGSYTYYEFVKYKQPEDNIVNNSEEWMIRYQVIPLIRLSEMYLIVMETAELTEANKLYKSYMAEKNALITTDMAREELNAEILNEYRREFWGEGQMFYAYKRLGVKEMMWKTDREVEEKDYIVPLPTTESGSN</sequence>
<dbReference type="PROSITE" id="PS51257">
    <property type="entry name" value="PROKAR_LIPOPROTEIN"/>
    <property type="match status" value="1"/>
</dbReference>
<organism evidence="2 3">
    <name type="scientific">Odoribacter splanchnicus</name>
    <dbReference type="NCBI Taxonomy" id="28118"/>
    <lineage>
        <taxon>Bacteria</taxon>
        <taxon>Pseudomonadati</taxon>
        <taxon>Bacteroidota</taxon>
        <taxon>Bacteroidia</taxon>
        <taxon>Bacteroidales</taxon>
        <taxon>Odoribacteraceae</taxon>
        <taxon>Odoribacter</taxon>
    </lineage>
</organism>
<proteinExistence type="predicted"/>
<dbReference type="Gene3D" id="1.25.40.390">
    <property type="match status" value="2"/>
</dbReference>
<name>A0A412WLP5_9BACT</name>
<evidence type="ECO:0000313" key="3">
    <source>
        <dbReference type="Proteomes" id="UP000283426"/>
    </source>
</evidence>
<accession>A0A412WLP5</accession>
<gene>
    <name evidence="2" type="ORF">DWW24_06055</name>
</gene>
<dbReference type="EMBL" id="QRYW01000010">
    <property type="protein sequence ID" value="RGV28084.1"/>
    <property type="molecule type" value="Genomic_DNA"/>
</dbReference>
<dbReference type="InterPro" id="IPR033985">
    <property type="entry name" value="SusD-like_N"/>
</dbReference>
<protein>
    <recommendedName>
        <fullName evidence="1">SusD-like N-terminal domain-containing protein</fullName>
    </recommendedName>
</protein>
<comment type="caution">
    <text evidence="2">The sequence shown here is derived from an EMBL/GenBank/DDBJ whole genome shotgun (WGS) entry which is preliminary data.</text>
</comment>
<dbReference type="AlphaFoldDB" id="A0A412WLP5"/>
<evidence type="ECO:0000259" key="1">
    <source>
        <dbReference type="Pfam" id="PF14322"/>
    </source>
</evidence>
<dbReference type="RefSeq" id="WP_087384402.1">
    <property type="nucleotide sequence ID" value="NZ_JADMUD010000004.1"/>
</dbReference>
<reference evidence="2 3" key="1">
    <citation type="submission" date="2018-08" db="EMBL/GenBank/DDBJ databases">
        <title>A genome reference for cultivated species of the human gut microbiota.</title>
        <authorList>
            <person name="Zou Y."/>
            <person name="Xue W."/>
            <person name="Luo G."/>
        </authorList>
    </citation>
    <scope>NUCLEOTIDE SEQUENCE [LARGE SCALE GENOMIC DNA]</scope>
    <source>
        <strain evidence="2 3">AF14-6AC</strain>
    </source>
</reference>